<dbReference type="OrthoDB" id="9793856at2"/>
<organism evidence="1 2">
    <name type="scientific">Lachnotalea glycerini</name>
    <dbReference type="NCBI Taxonomy" id="1763509"/>
    <lineage>
        <taxon>Bacteria</taxon>
        <taxon>Bacillati</taxon>
        <taxon>Bacillota</taxon>
        <taxon>Clostridia</taxon>
        <taxon>Lachnospirales</taxon>
        <taxon>Lachnospiraceae</taxon>
        <taxon>Lachnotalea</taxon>
    </lineage>
</organism>
<dbReference type="Gene3D" id="1.50.10.100">
    <property type="entry name" value="Chondroitin AC/alginate lyase"/>
    <property type="match status" value="1"/>
</dbReference>
<protein>
    <submittedName>
        <fullName evidence="1">Heparinase</fullName>
    </submittedName>
</protein>
<dbReference type="InterPro" id="IPR008929">
    <property type="entry name" value="Chondroitin_lyas"/>
</dbReference>
<evidence type="ECO:0000313" key="1">
    <source>
        <dbReference type="EMBL" id="RDY28636.1"/>
    </source>
</evidence>
<evidence type="ECO:0000313" key="2">
    <source>
        <dbReference type="Proteomes" id="UP000216411"/>
    </source>
</evidence>
<accession>A0A371J7K2</accession>
<dbReference type="AlphaFoldDB" id="A0A371J7K2"/>
<dbReference type="Proteomes" id="UP000216411">
    <property type="component" value="Unassembled WGS sequence"/>
</dbReference>
<dbReference type="Gene3D" id="2.70.98.70">
    <property type="match status" value="1"/>
</dbReference>
<dbReference type="EMBL" id="NOKA02000080">
    <property type="protein sequence ID" value="RDY28636.1"/>
    <property type="molecule type" value="Genomic_DNA"/>
</dbReference>
<dbReference type="RefSeq" id="WP_094377988.1">
    <property type="nucleotide sequence ID" value="NZ_NOKA02000080.1"/>
</dbReference>
<dbReference type="SUPFAM" id="SSF48230">
    <property type="entry name" value="Chondroitin AC/alginate lyase"/>
    <property type="match status" value="1"/>
</dbReference>
<gene>
    <name evidence="1" type="ORF">CG710_019315</name>
</gene>
<reference evidence="1 2" key="1">
    <citation type="journal article" date="2017" name="Genome Announc.">
        <title>Draft Genome Sequence of a Sporulating and Motile Strain of Lachnotalea glycerini Isolated from Water in Quebec City, Canada.</title>
        <authorList>
            <person name="Maheux A.F."/>
            <person name="Boudreau D.K."/>
            <person name="Berube E."/>
            <person name="Boissinot M."/>
            <person name="Raymond F."/>
            <person name="Brodeur S."/>
            <person name="Corbeil J."/>
            <person name="Isabel S."/>
            <person name="Omar R.F."/>
            <person name="Bergeron M.G."/>
        </authorList>
    </citation>
    <scope>NUCLEOTIDE SEQUENCE [LARGE SCALE GENOMIC DNA]</scope>
    <source>
        <strain evidence="1 2">CCRI-19302</strain>
    </source>
</reference>
<proteinExistence type="predicted"/>
<name>A0A371J7K2_9FIRM</name>
<keyword evidence="2" id="KW-1185">Reference proteome</keyword>
<comment type="caution">
    <text evidence="1">The sequence shown here is derived from an EMBL/GenBank/DDBJ whole genome shotgun (WGS) entry which is preliminary data.</text>
</comment>
<dbReference type="PANTHER" id="PTHR38045:SF1">
    <property type="entry name" value="HEPARINASE II_III-LIKE PROTEIN"/>
    <property type="match status" value="1"/>
</dbReference>
<sequence length="566" mass="65458">MMTYLKNYEEKIKLLGYHLRNKRLPRLSKELFAIYEETGSRTEYEKVYFERRKFLCIFAMLGILYKRKEDMDKLEYIIEEICAEETWALPAHVDRKGNLNWRHTLDLFSCETAQALAEITNLLKENLSDEIYFKAKEEVLKRVLLPFALTDKKDAPWWEHCEMNWCAVCNGSIGSAAIYYVKELPEVLEKIIERVSSSIWHYLDGFSDDGVCYEGIYYYSYGMLYYTGFARQLYTYSGQKIDLINHEKVKKIALFQQKCYFPDASTLSFSDGSSHDSYRMGLTAYLAASYEKAGSLPPECAGGFEADSCYRWMGVYRDYFWTKEFQAVLLEKAKKKIDYGIQYTFLSAQWSICHSKNRIGLACKGGNNDEPHNHNDIGCLQLMAGGEMLLADLGAGEYVKNSFNKNRYQIFGNSSFSHCVPIINEKGQKEGKGHCCQCFQTDGNGHTEIEFAKAYEQGEIKEIHRTIDFDLENGSLSICDLFERTDKTKSITENLVVLYPPQINVNLAVFQTEKQIVSIIIEEPLNLRIDKRIHKNHEGLAVTIYCILWDVNKLGKVDIRIQDIKR</sequence>
<dbReference type="PANTHER" id="PTHR38045">
    <property type="entry name" value="CHROMOSOME 1, WHOLE GENOME SHOTGUN SEQUENCE"/>
    <property type="match status" value="1"/>
</dbReference>